<feature type="binding site" evidence="13">
    <location>
        <position position="195"/>
    </location>
    <ligand>
        <name>NADP(+)</name>
        <dbReference type="ChEBI" id="CHEBI:58349"/>
    </ligand>
</feature>
<comment type="catalytic activity">
    <reaction evidence="9 11">
        <text>5-amino-6-(5-phospho-D-ribitylamino)uracil + NADP(+) = 5-amino-6-(5-phospho-D-ribosylamino)uracil + NADPH + H(+)</text>
        <dbReference type="Rhea" id="RHEA:17845"/>
        <dbReference type="ChEBI" id="CHEBI:15378"/>
        <dbReference type="ChEBI" id="CHEBI:57783"/>
        <dbReference type="ChEBI" id="CHEBI:58349"/>
        <dbReference type="ChEBI" id="CHEBI:58421"/>
        <dbReference type="ChEBI" id="CHEBI:58453"/>
        <dbReference type="EC" id="1.1.1.193"/>
    </reaction>
</comment>
<evidence type="ECO:0000256" key="3">
    <source>
        <dbReference type="ARBA" id="ARBA00004910"/>
    </source>
</evidence>
<feature type="binding site" evidence="13">
    <location>
        <position position="165"/>
    </location>
    <ligand>
        <name>NADP(+)</name>
        <dbReference type="ChEBI" id="CHEBI:58349"/>
    </ligand>
</feature>
<dbReference type="InterPro" id="IPR002734">
    <property type="entry name" value="RibDG_C"/>
</dbReference>
<evidence type="ECO:0000313" key="18">
    <source>
        <dbReference type="Proteomes" id="UP000523139"/>
    </source>
</evidence>
<dbReference type="PANTHER" id="PTHR38011:SF7">
    <property type="entry name" value="2,5-DIAMINO-6-RIBOSYLAMINO-4(3H)-PYRIMIDINONE 5'-PHOSPHATE REDUCTASE"/>
    <property type="match status" value="1"/>
</dbReference>
<evidence type="ECO:0000256" key="7">
    <source>
        <dbReference type="ARBA" id="ARBA00023002"/>
    </source>
</evidence>
<evidence type="ECO:0000256" key="11">
    <source>
        <dbReference type="PIRNR" id="PIRNR006769"/>
    </source>
</evidence>
<dbReference type="Proteomes" id="UP000523139">
    <property type="component" value="Unassembled WGS sequence"/>
</dbReference>
<evidence type="ECO:0000256" key="1">
    <source>
        <dbReference type="ARBA" id="ARBA00002151"/>
    </source>
</evidence>
<sequence length="386" mass="40959">MHAALQAASEGPRGANPLVGAVLLDDHGSIIATGYHRGAGTYHAERDCIIRAEAAGITDFSSTTLYTTLEPCTHYGRQPACTDLITSAGIPRVRVGATDPSPNGGGAQVLRGRGAEVVVGVLADECRQLNHRWNQAVTQQRPFVTVHLAQSIDARIAAADGTSQWITSAVSRQHTHAIRERVDAILVGTNTVEIDNPRLTARDAEGNLTDSQPLRTVMGLRETPAEAKLRQGQPEGQGWLQLRTRDPLEALQQLAGTTHNGYPVKHVLVEGGQSVLSAFFAADLVDEIFFYTAPLILGAGRSSLGDIGVTTLAEARRYTLDATDGGPTRIMDDDVCIHLQPEPKGAPECSLASSPAPVQSPSASPIPPKAWNGSALKPPATPKVWP</sequence>
<dbReference type="PANTHER" id="PTHR38011">
    <property type="entry name" value="DIHYDROFOLATE REDUCTASE FAMILY PROTEIN (AFU_ORTHOLOGUE AFUA_8G06820)"/>
    <property type="match status" value="1"/>
</dbReference>
<dbReference type="NCBIfam" id="TIGR00326">
    <property type="entry name" value="eubact_ribD"/>
    <property type="match status" value="1"/>
</dbReference>
<dbReference type="Gene3D" id="3.40.430.10">
    <property type="entry name" value="Dihydrofolate Reductase, subunit A"/>
    <property type="match status" value="1"/>
</dbReference>
<feature type="binding site" evidence="14">
    <location>
        <position position="43"/>
    </location>
    <ligand>
        <name>Zn(2+)</name>
        <dbReference type="ChEBI" id="CHEBI:29105"/>
        <note>catalytic</note>
    </ligand>
</feature>
<dbReference type="AlphaFoldDB" id="A0A7X8YDY7"/>
<keyword evidence="18" id="KW-1185">Reference proteome</keyword>
<keyword evidence="11 14" id="KW-0862">Zinc</keyword>
<evidence type="ECO:0000256" key="12">
    <source>
        <dbReference type="PIRSR" id="PIRSR006769-1"/>
    </source>
</evidence>
<feature type="domain" description="CMP/dCMP-type deaminase" evidence="16">
    <location>
        <begin position="1"/>
        <end position="110"/>
    </location>
</feature>
<evidence type="ECO:0000256" key="6">
    <source>
        <dbReference type="ARBA" id="ARBA00022857"/>
    </source>
</evidence>
<evidence type="ECO:0000256" key="4">
    <source>
        <dbReference type="ARBA" id="ARBA00005259"/>
    </source>
</evidence>
<evidence type="ECO:0000256" key="14">
    <source>
        <dbReference type="PIRSR" id="PIRSR006769-3"/>
    </source>
</evidence>
<comment type="pathway">
    <text evidence="2 11">Cofactor biosynthesis; riboflavin biosynthesis; 5-amino-6-(D-ribitylamino)uracil from GTP: step 2/4.</text>
</comment>
<dbReference type="InterPro" id="IPR004794">
    <property type="entry name" value="Eubact_RibD"/>
</dbReference>
<feature type="region of interest" description="Disordered" evidence="15">
    <location>
        <begin position="344"/>
        <end position="386"/>
    </location>
</feature>
<dbReference type="Pfam" id="PF00383">
    <property type="entry name" value="dCMP_cyt_deam_1"/>
    <property type="match status" value="1"/>
</dbReference>
<dbReference type="GO" id="GO:0046872">
    <property type="term" value="F:metal ion binding"/>
    <property type="evidence" value="ECO:0007669"/>
    <property type="project" value="UniProtKB-KW"/>
</dbReference>
<feature type="binding site" evidence="13">
    <location>
        <position position="191"/>
    </location>
    <ligand>
        <name>NADP(+)</name>
        <dbReference type="ChEBI" id="CHEBI:58349"/>
    </ligand>
</feature>
<evidence type="ECO:0000256" key="13">
    <source>
        <dbReference type="PIRSR" id="PIRSR006769-2"/>
    </source>
</evidence>
<dbReference type="UniPathway" id="UPA00275">
    <property type="reaction ID" value="UER00401"/>
</dbReference>
<dbReference type="EMBL" id="JABAHY010000008">
    <property type="protein sequence ID" value="NLS10223.1"/>
    <property type="molecule type" value="Genomic_DNA"/>
</dbReference>
<reference evidence="17 18" key="1">
    <citation type="submission" date="2020-04" db="EMBL/GenBank/DDBJ databases">
        <title>Nesterenkonia sp. nov., isolated from marine sediment.</title>
        <authorList>
            <person name="Zhang G."/>
        </authorList>
    </citation>
    <scope>NUCLEOTIDE SEQUENCE [LARGE SCALE GENOMIC DNA]</scope>
    <source>
        <strain evidence="17 18">MY13</strain>
    </source>
</reference>
<protein>
    <recommendedName>
        <fullName evidence="11">Riboflavin biosynthesis protein RibD</fullName>
    </recommendedName>
    <domain>
        <recommendedName>
            <fullName evidence="11">Diaminohydroxyphosphoribosylaminopyrimidine deaminase</fullName>
            <shortName evidence="11">DRAP deaminase</shortName>
            <ecNumber evidence="11">3.5.4.26</ecNumber>
        </recommendedName>
        <alternativeName>
            <fullName evidence="11">Riboflavin-specific deaminase</fullName>
        </alternativeName>
    </domain>
    <domain>
        <recommendedName>
            <fullName evidence="11">5-amino-6-(5-phosphoribosylamino)uracil reductase</fullName>
            <ecNumber evidence="11">1.1.1.193</ecNumber>
        </recommendedName>
        <alternativeName>
            <fullName evidence="11">HTP reductase</fullName>
        </alternativeName>
    </domain>
</protein>
<evidence type="ECO:0000256" key="10">
    <source>
        <dbReference type="ARBA" id="ARBA00049886"/>
    </source>
</evidence>
<feature type="binding site" evidence="13">
    <location>
        <position position="199"/>
    </location>
    <ligand>
        <name>NADP(+)</name>
        <dbReference type="ChEBI" id="CHEBI:58349"/>
    </ligand>
</feature>
<name>A0A7X8YDY7_9MICC</name>
<comment type="cofactor">
    <cofactor evidence="11 14">
        <name>Zn(2+)</name>
        <dbReference type="ChEBI" id="CHEBI:29105"/>
    </cofactor>
    <text evidence="11 14">Binds 1 zinc ion.</text>
</comment>
<comment type="similarity">
    <text evidence="5 11">In the C-terminal section; belongs to the HTP reductase family.</text>
</comment>
<feature type="binding site" evidence="13">
    <location>
        <begin position="272"/>
        <end position="278"/>
    </location>
    <ligand>
        <name>NADP(+)</name>
        <dbReference type="ChEBI" id="CHEBI:58349"/>
    </ligand>
</feature>
<dbReference type="SUPFAM" id="SSF53927">
    <property type="entry name" value="Cytidine deaminase-like"/>
    <property type="match status" value="1"/>
</dbReference>
<feature type="binding site" evidence="13">
    <location>
        <position position="202"/>
    </location>
    <ligand>
        <name>substrate</name>
    </ligand>
</feature>
<evidence type="ECO:0000256" key="8">
    <source>
        <dbReference type="ARBA" id="ARBA00023268"/>
    </source>
</evidence>
<evidence type="ECO:0000259" key="16">
    <source>
        <dbReference type="PROSITE" id="PS51747"/>
    </source>
</evidence>
<dbReference type="Pfam" id="PF01872">
    <property type="entry name" value="RibD_C"/>
    <property type="match status" value="1"/>
</dbReference>
<dbReference type="CDD" id="cd01284">
    <property type="entry name" value="Riboflavin_deaminase-reductase"/>
    <property type="match status" value="1"/>
</dbReference>
<dbReference type="PROSITE" id="PS51747">
    <property type="entry name" value="CYT_DCMP_DEAMINASES_2"/>
    <property type="match status" value="1"/>
</dbReference>
<dbReference type="InterPro" id="IPR002125">
    <property type="entry name" value="CMP_dCMP_dom"/>
</dbReference>
<comment type="pathway">
    <text evidence="3 11">Cofactor biosynthesis; riboflavin biosynthesis; 5-amino-6-(D-ribitylamino)uracil from GTP: step 3/4.</text>
</comment>
<keyword evidence="6 11" id="KW-0521">NADP</keyword>
<comment type="catalytic activity">
    <reaction evidence="10 11">
        <text>2,5-diamino-6-hydroxy-4-(5-phosphoribosylamino)-pyrimidine + H2O + H(+) = 5-amino-6-(5-phospho-D-ribosylamino)uracil + NH4(+)</text>
        <dbReference type="Rhea" id="RHEA:21868"/>
        <dbReference type="ChEBI" id="CHEBI:15377"/>
        <dbReference type="ChEBI" id="CHEBI:15378"/>
        <dbReference type="ChEBI" id="CHEBI:28938"/>
        <dbReference type="ChEBI" id="CHEBI:58453"/>
        <dbReference type="ChEBI" id="CHEBI:58614"/>
        <dbReference type="EC" id="3.5.4.26"/>
    </reaction>
</comment>
<evidence type="ECO:0000256" key="15">
    <source>
        <dbReference type="SAM" id="MobiDB-lite"/>
    </source>
</evidence>
<dbReference type="GO" id="GO:0009231">
    <property type="term" value="P:riboflavin biosynthetic process"/>
    <property type="evidence" value="ECO:0007669"/>
    <property type="project" value="UniProtKB-UniPathway"/>
</dbReference>
<feature type="binding site" evidence="14">
    <location>
        <position position="81"/>
    </location>
    <ligand>
        <name>Zn(2+)</name>
        <dbReference type="ChEBI" id="CHEBI:29105"/>
        <note>catalytic</note>
    </ligand>
</feature>
<dbReference type="SUPFAM" id="SSF53597">
    <property type="entry name" value="Dihydrofolate reductase-like"/>
    <property type="match status" value="1"/>
</dbReference>
<evidence type="ECO:0000256" key="9">
    <source>
        <dbReference type="ARBA" id="ARBA00049861"/>
    </source>
</evidence>
<feature type="binding site" evidence="13">
    <location>
        <position position="179"/>
    </location>
    <ligand>
        <name>substrate</name>
    </ligand>
</feature>
<evidence type="ECO:0000313" key="17">
    <source>
        <dbReference type="EMBL" id="NLS10223.1"/>
    </source>
</evidence>
<comment type="caution">
    <text evidence="17">The sequence shown here is derived from an EMBL/GenBank/DDBJ whole genome shotgun (WGS) entry which is preliminary data.</text>
</comment>
<keyword evidence="7 11" id="KW-0560">Oxidoreductase</keyword>
<keyword evidence="11 17" id="KW-0378">Hydrolase</keyword>
<keyword evidence="8" id="KW-0511">Multifunctional enzyme</keyword>
<feature type="binding site" evidence="13">
    <location>
        <position position="270"/>
    </location>
    <ligand>
        <name>substrate</name>
    </ligand>
</feature>
<dbReference type="PIRSF" id="PIRSF006769">
    <property type="entry name" value="RibD"/>
    <property type="match status" value="1"/>
</dbReference>
<organism evidence="17 18">
    <name type="scientific">Nesterenkonia sedimenti</name>
    <dbReference type="NCBI Taxonomy" id="1463632"/>
    <lineage>
        <taxon>Bacteria</taxon>
        <taxon>Bacillati</taxon>
        <taxon>Actinomycetota</taxon>
        <taxon>Actinomycetes</taxon>
        <taxon>Micrococcales</taxon>
        <taxon>Micrococcaceae</taxon>
        <taxon>Nesterenkonia</taxon>
    </lineage>
</organism>
<feature type="binding site" evidence="13">
    <location>
        <position position="163"/>
    </location>
    <ligand>
        <name>substrate</name>
    </ligand>
</feature>
<feature type="binding site" evidence="14">
    <location>
        <position position="72"/>
    </location>
    <ligand>
        <name>Zn(2+)</name>
        <dbReference type="ChEBI" id="CHEBI:29105"/>
        <note>catalytic</note>
    </ligand>
</feature>
<feature type="compositionally biased region" description="Low complexity" evidence="15">
    <location>
        <begin position="350"/>
        <end position="363"/>
    </location>
</feature>
<keyword evidence="11" id="KW-0686">Riboflavin biosynthesis</keyword>
<keyword evidence="11 14" id="KW-0479">Metal-binding</keyword>
<proteinExistence type="inferred from homology"/>
<feature type="binding site" evidence="13">
    <location>
        <position position="149"/>
    </location>
    <ligand>
        <name>NADP(+)</name>
        <dbReference type="ChEBI" id="CHEBI:58349"/>
    </ligand>
</feature>
<dbReference type="InterPro" id="IPR050765">
    <property type="entry name" value="Riboflavin_Biosynth_HTPR"/>
</dbReference>
<dbReference type="GO" id="GO:0008703">
    <property type="term" value="F:5-amino-6-(5-phosphoribosylamino)uracil reductase activity"/>
    <property type="evidence" value="ECO:0007669"/>
    <property type="project" value="UniProtKB-EC"/>
</dbReference>
<comment type="similarity">
    <text evidence="4 11">In the N-terminal section; belongs to the cytidine and deoxycytidylate deaminase family.</text>
</comment>
<feature type="active site" description="Proton donor" evidence="12">
    <location>
        <position position="45"/>
    </location>
</feature>
<dbReference type="InterPro" id="IPR016193">
    <property type="entry name" value="Cytidine_deaminase-like"/>
</dbReference>
<dbReference type="GO" id="GO:0008835">
    <property type="term" value="F:diaminohydroxyphosphoribosylaminopyrimidine deaminase activity"/>
    <property type="evidence" value="ECO:0007669"/>
    <property type="project" value="UniProtKB-EC"/>
</dbReference>
<comment type="function">
    <text evidence="1 11">Converts 2,5-diamino-6-(ribosylamino)-4(3h)-pyrimidinone 5'-phosphate into 5-amino-6-(ribosylamino)-2,4(1h,3h)-pyrimidinedione 5'-phosphate.</text>
</comment>
<dbReference type="InterPro" id="IPR024072">
    <property type="entry name" value="DHFR-like_dom_sf"/>
</dbReference>
<accession>A0A7X8YDY7</accession>
<dbReference type="EC" id="1.1.1.193" evidence="11"/>
<evidence type="ECO:0000256" key="2">
    <source>
        <dbReference type="ARBA" id="ARBA00004882"/>
    </source>
</evidence>
<dbReference type="EC" id="3.5.4.26" evidence="11"/>
<evidence type="ECO:0000256" key="5">
    <source>
        <dbReference type="ARBA" id="ARBA00007417"/>
    </source>
</evidence>
<dbReference type="Gene3D" id="3.40.140.10">
    <property type="entry name" value="Cytidine Deaminase, domain 2"/>
    <property type="match status" value="1"/>
</dbReference>
<gene>
    <name evidence="17" type="primary">ribD</name>
    <name evidence="17" type="ORF">HGQ17_09485</name>
</gene>